<dbReference type="Pfam" id="PF00027">
    <property type="entry name" value="cNMP_binding"/>
    <property type="match status" value="1"/>
</dbReference>
<dbReference type="Proteomes" id="UP000323708">
    <property type="component" value="Unassembled WGS sequence"/>
</dbReference>
<evidence type="ECO:0000313" key="7">
    <source>
        <dbReference type="Proteomes" id="UP000323708"/>
    </source>
</evidence>
<dbReference type="PROSITE" id="PS50042">
    <property type="entry name" value="CNMP_BINDING_3"/>
    <property type="match status" value="1"/>
</dbReference>
<dbReference type="PANTHER" id="PTHR24567">
    <property type="entry name" value="CRP FAMILY TRANSCRIPTIONAL REGULATORY PROTEIN"/>
    <property type="match status" value="1"/>
</dbReference>
<dbReference type="AlphaFoldDB" id="A0A5B0X1N4"/>
<dbReference type="SMART" id="SM00419">
    <property type="entry name" value="HTH_CRP"/>
    <property type="match status" value="1"/>
</dbReference>
<dbReference type="InterPro" id="IPR018490">
    <property type="entry name" value="cNMP-bd_dom_sf"/>
</dbReference>
<dbReference type="PANTHER" id="PTHR24567:SF68">
    <property type="entry name" value="DNA-BINDING TRANSCRIPTIONAL DUAL REGULATOR CRP"/>
    <property type="match status" value="1"/>
</dbReference>
<dbReference type="EMBL" id="VTUX01000002">
    <property type="protein sequence ID" value="KAA1193196.1"/>
    <property type="molecule type" value="Genomic_DNA"/>
</dbReference>
<comment type="caution">
    <text evidence="6">The sequence shown here is derived from an EMBL/GenBank/DDBJ whole genome shotgun (WGS) entry which is preliminary data.</text>
</comment>
<dbReference type="SUPFAM" id="SSF46785">
    <property type="entry name" value="Winged helix' DNA-binding domain"/>
    <property type="match status" value="1"/>
</dbReference>
<dbReference type="SUPFAM" id="SSF51206">
    <property type="entry name" value="cAMP-binding domain-like"/>
    <property type="match status" value="1"/>
</dbReference>
<keyword evidence="3" id="KW-0804">Transcription</keyword>
<reference evidence="6 7" key="1">
    <citation type="submission" date="2019-09" db="EMBL/GenBank/DDBJ databases">
        <authorList>
            <person name="Chen X.-Y."/>
        </authorList>
    </citation>
    <scope>NUCLEOTIDE SEQUENCE [LARGE SCALE GENOMIC DNA]</scope>
    <source>
        <strain evidence="6 7">NY5</strain>
    </source>
</reference>
<gene>
    <name evidence="6" type="ORF">F0M18_04970</name>
</gene>
<feature type="domain" description="HTH crp-type" evidence="5">
    <location>
        <begin position="139"/>
        <end position="211"/>
    </location>
</feature>
<dbReference type="InterPro" id="IPR012318">
    <property type="entry name" value="HTH_CRP"/>
</dbReference>
<dbReference type="InterPro" id="IPR036390">
    <property type="entry name" value="WH_DNA-bd_sf"/>
</dbReference>
<dbReference type="GO" id="GO:0003700">
    <property type="term" value="F:DNA-binding transcription factor activity"/>
    <property type="evidence" value="ECO:0007669"/>
    <property type="project" value="InterPro"/>
</dbReference>
<organism evidence="6 7">
    <name type="scientific">Pseudohalioglobus sediminis</name>
    <dbReference type="NCBI Taxonomy" id="2606449"/>
    <lineage>
        <taxon>Bacteria</taxon>
        <taxon>Pseudomonadati</taxon>
        <taxon>Pseudomonadota</taxon>
        <taxon>Gammaproteobacteria</taxon>
        <taxon>Cellvibrionales</taxon>
        <taxon>Halieaceae</taxon>
        <taxon>Pseudohalioglobus</taxon>
    </lineage>
</organism>
<dbReference type="PROSITE" id="PS00042">
    <property type="entry name" value="HTH_CRP_1"/>
    <property type="match status" value="1"/>
</dbReference>
<dbReference type="Gene3D" id="2.60.120.10">
    <property type="entry name" value="Jelly Rolls"/>
    <property type="match status" value="1"/>
</dbReference>
<accession>A0A5B0X1N4</accession>
<dbReference type="GO" id="GO:0003677">
    <property type="term" value="F:DNA binding"/>
    <property type="evidence" value="ECO:0007669"/>
    <property type="project" value="UniProtKB-KW"/>
</dbReference>
<proteinExistence type="predicted"/>
<dbReference type="RefSeq" id="WP_149610303.1">
    <property type="nucleotide sequence ID" value="NZ_VTUX01000002.1"/>
</dbReference>
<dbReference type="CDD" id="cd00038">
    <property type="entry name" value="CAP_ED"/>
    <property type="match status" value="1"/>
</dbReference>
<dbReference type="InterPro" id="IPR000595">
    <property type="entry name" value="cNMP-bd_dom"/>
</dbReference>
<protein>
    <submittedName>
        <fullName evidence="6">Cyclic nucleotide-binding domain-containing protein</fullName>
    </submittedName>
</protein>
<dbReference type="SMART" id="SM00100">
    <property type="entry name" value="cNMP"/>
    <property type="match status" value="1"/>
</dbReference>
<dbReference type="Pfam" id="PF13545">
    <property type="entry name" value="HTH_Crp_2"/>
    <property type="match status" value="1"/>
</dbReference>
<evidence type="ECO:0000259" key="5">
    <source>
        <dbReference type="PROSITE" id="PS51063"/>
    </source>
</evidence>
<evidence type="ECO:0000256" key="3">
    <source>
        <dbReference type="ARBA" id="ARBA00023163"/>
    </source>
</evidence>
<name>A0A5B0X1N4_9GAMM</name>
<keyword evidence="1" id="KW-0805">Transcription regulation</keyword>
<dbReference type="InterPro" id="IPR014710">
    <property type="entry name" value="RmlC-like_jellyroll"/>
</dbReference>
<keyword evidence="2" id="KW-0238">DNA-binding</keyword>
<feature type="domain" description="Cyclic nucleotide-binding" evidence="4">
    <location>
        <begin position="4"/>
        <end position="120"/>
    </location>
</feature>
<evidence type="ECO:0000256" key="2">
    <source>
        <dbReference type="ARBA" id="ARBA00023125"/>
    </source>
</evidence>
<dbReference type="GO" id="GO:0005829">
    <property type="term" value="C:cytosol"/>
    <property type="evidence" value="ECO:0007669"/>
    <property type="project" value="TreeGrafter"/>
</dbReference>
<evidence type="ECO:0000256" key="1">
    <source>
        <dbReference type="ARBA" id="ARBA00023015"/>
    </source>
</evidence>
<evidence type="ECO:0000259" key="4">
    <source>
        <dbReference type="PROSITE" id="PS50042"/>
    </source>
</evidence>
<dbReference type="Gene3D" id="1.10.10.10">
    <property type="entry name" value="Winged helix-like DNA-binding domain superfamily/Winged helix DNA-binding domain"/>
    <property type="match status" value="1"/>
</dbReference>
<dbReference type="PROSITE" id="PS51063">
    <property type="entry name" value="HTH_CRP_2"/>
    <property type="match status" value="1"/>
</dbReference>
<dbReference type="InterPro" id="IPR018335">
    <property type="entry name" value="Tscrpt_reg_HTH_Crp-type_CS"/>
</dbReference>
<dbReference type="InterPro" id="IPR036388">
    <property type="entry name" value="WH-like_DNA-bd_sf"/>
</dbReference>
<dbReference type="InterPro" id="IPR050397">
    <property type="entry name" value="Env_Response_Regulators"/>
</dbReference>
<sequence length="220" mass="24511">MLKDEDLLELLLAQCQQGDYAPRCDVIRPGDPSDTLYYVVEGSLSVQVRDDSGQAFVLAYLHQGDFLGELGVFLDTPVRNVHVKTRTESKLAKIQYARLQELLQGELASRRADYLRMFGEHLARRLMQAERKTGDLALLDVTGRIARVLLDLAEQPDAYTHAEGVRVNVTRTEIARLSACSREMAGRCLRDLEARQLIVSEGRSIIVKGAGKATALLEDV</sequence>
<evidence type="ECO:0000313" key="6">
    <source>
        <dbReference type="EMBL" id="KAA1193196.1"/>
    </source>
</evidence>
<keyword evidence="7" id="KW-1185">Reference proteome</keyword>